<dbReference type="Pfam" id="PF13384">
    <property type="entry name" value="HTH_23"/>
    <property type="match status" value="1"/>
</dbReference>
<accession>A0A2T1D407</accession>
<proteinExistence type="predicted"/>
<protein>
    <submittedName>
        <fullName evidence="1">IS630 family transposase</fullName>
    </submittedName>
</protein>
<gene>
    <name evidence="1" type="ORF">C7B65_24835</name>
</gene>
<name>A0A2T1D407_9CYAN</name>
<dbReference type="Proteomes" id="UP000238634">
    <property type="component" value="Unassembled WGS sequence"/>
</dbReference>
<dbReference type="InterPro" id="IPR009057">
    <property type="entry name" value="Homeodomain-like_sf"/>
</dbReference>
<dbReference type="SUPFAM" id="SSF46689">
    <property type="entry name" value="Homeodomain-like"/>
    <property type="match status" value="1"/>
</dbReference>
<dbReference type="RefSeq" id="WP_146135850.1">
    <property type="nucleotide sequence ID" value="NZ_PVWG01000066.1"/>
</dbReference>
<dbReference type="EMBL" id="PVWG01000066">
    <property type="protein sequence ID" value="PSB15218.1"/>
    <property type="molecule type" value="Genomic_DNA"/>
</dbReference>
<evidence type="ECO:0000313" key="2">
    <source>
        <dbReference type="Proteomes" id="UP000238634"/>
    </source>
</evidence>
<dbReference type="AlphaFoldDB" id="A0A2T1D407"/>
<sequence>MPAKKYKVTLSAEERQILEKLTTTGKTAAYKMNRARILLKADQHQADGGWGDQAISAALDVSVATIERVRHQFVEEGFEAVLSYKQGQQPRVQRLDGEKEAHLIALTCS</sequence>
<comment type="caution">
    <text evidence="1">The sequence shown here is derived from an EMBL/GenBank/DDBJ whole genome shotgun (WGS) entry which is preliminary data.</text>
</comment>
<organism evidence="1 2">
    <name type="scientific">Phormidesmis priestleyi ULC007</name>
    <dbReference type="NCBI Taxonomy" id="1920490"/>
    <lineage>
        <taxon>Bacteria</taxon>
        <taxon>Bacillati</taxon>
        <taxon>Cyanobacteriota</taxon>
        <taxon>Cyanophyceae</taxon>
        <taxon>Leptolyngbyales</taxon>
        <taxon>Leptolyngbyaceae</taxon>
        <taxon>Phormidesmis</taxon>
    </lineage>
</organism>
<feature type="non-terminal residue" evidence="1">
    <location>
        <position position="109"/>
    </location>
</feature>
<reference evidence="1 2" key="1">
    <citation type="submission" date="2018-02" db="EMBL/GenBank/DDBJ databases">
        <authorList>
            <person name="Cohen D.B."/>
            <person name="Kent A.D."/>
        </authorList>
    </citation>
    <scope>NUCLEOTIDE SEQUENCE [LARGE SCALE GENOMIC DNA]</scope>
    <source>
        <strain evidence="1 2">ULC007</strain>
    </source>
</reference>
<evidence type="ECO:0000313" key="1">
    <source>
        <dbReference type="EMBL" id="PSB15218.1"/>
    </source>
</evidence>
<reference evidence="1 2" key="2">
    <citation type="submission" date="2018-03" db="EMBL/GenBank/DDBJ databases">
        <title>The ancient ancestry and fast evolution of plastids.</title>
        <authorList>
            <person name="Moore K.R."/>
            <person name="Magnabosco C."/>
            <person name="Momper L."/>
            <person name="Gold D.A."/>
            <person name="Bosak T."/>
            <person name="Fournier G.P."/>
        </authorList>
    </citation>
    <scope>NUCLEOTIDE SEQUENCE [LARGE SCALE GENOMIC DNA]</scope>
    <source>
        <strain evidence="1 2">ULC007</strain>
    </source>
</reference>
<keyword evidence="2" id="KW-1185">Reference proteome</keyword>